<protein>
    <recommendedName>
        <fullName evidence="4">GLPGLI family protein</fullName>
    </recommendedName>
</protein>
<sequence>MKKTTILLLLCLMIGTFAVEAKKVSEEDFVEITLKTGESVSGYLYSGWNRNYMRKTPNYKFSIVPTRESRKKEQVWYTADEVVSVVFSKSDPQYRWESHEVYHKSFSDKKALRRHLVCIETDGGDAAICWWNQPDGINRYNVPVDVVMYGLVVRDADIVLPIIKGSGKSATTLTGLIEHHMKDAQPEFVKAYLDFVGDTQNSQAMIEDPSVVLDLFRKYWK</sequence>
<evidence type="ECO:0000313" key="3">
    <source>
        <dbReference type="Proteomes" id="UP000824112"/>
    </source>
</evidence>
<comment type="caution">
    <text evidence="2">The sequence shown here is derived from an EMBL/GenBank/DDBJ whole genome shotgun (WGS) entry which is preliminary data.</text>
</comment>
<feature type="signal peptide" evidence="1">
    <location>
        <begin position="1"/>
        <end position="21"/>
    </location>
</feature>
<evidence type="ECO:0000256" key="1">
    <source>
        <dbReference type="SAM" id="SignalP"/>
    </source>
</evidence>
<dbReference type="Proteomes" id="UP000824112">
    <property type="component" value="Unassembled WGS sequence"/>
</dbReference>
<organism evidence="2 3">
    <name type="scientific">Candidatus Gallibacteroides avistercoris</name>
    <dbReference type="NCBI Taxonomy" id="2840833"/>
    <lineage>
        <taxon>Bacteria</taxon>
        <taxon>Pseudomonadati</taxon>
        <taxon>Bacteroidota</taxon>
        <taxon>Bacteroidia</taxon>
        <taxon>Bacteroidales</taxon>
        <taxon>Bacteroidaceae</taxon>
        <taxon>Bacteroidaceae incertae sedis</taxon>
        <taxon>Candidatus Gallibacteroides</taxon>
    </lineage>
</organism>
<reference evidence="2" key="2">
    <citation type="journal article" date="2021" name="PeerJ">
        <title>Extensive microbial diversity within the chicken gut microbiome revealed by metagenomics and culture.</title>
        <authorList>
            <person name="Gilroy R."/>
            <person name="Ravi A."/>
            <person name="Getino M."/>
            <person name="Pursley I."/>
            <person name="Horton D.L."/>
            <person name="Alikhan N.F."/>
            <person name="Baker D."/>
            <person name="Gharbi K."/>
            <person name="Hall N."/>
            <person name="Watson M."/>
            <person name="Adriaenssens E.M."/>
            <person name="Foster-Nyarko E."/>
            <person name="Jarju S."/>
            <person name="Secka A."/>
            <person name="Antonio M."/>
            <person name="Oren A."/>
            <person name="Chaudhuri R.R."/>
            <person name="La Ragione R."/>
            <person name="Hildebrand F."/>
            <person name="Pallen M.J."/>
        </authorList>
    </citation>
    <scope>NUCLEOTIDE SEQUENCE</scope>
    <source>
        <strain evidence="2">CHK158-818</strain>
    </source>
</reference>
<gene>
    <name evidence="2" type="ORF">IAB03_02665</name>
</gene>
<dbReference type="AlphaFoldDB" id="A0A9D1M6Z3"/>
<feature type="chain" id="PRO_5039241625" description="GLPGLI family protein" evidence="1">
    <location>
        <begin position="22"/>
        <end position="221"/>
    </location>
</feature>
<name>A0A9D1M6Z3_9BACT</name>
<accession>A0A9D1M6Z3</accession>
<evidence type="ECO:0000313" key="2">
    <source>
        <dbReference type="EMBL" id="HIU54693.1"/>
    </source>
</evidence>
<dbReference type="EMBL" id="DVNA01000059">
    <property type="protein sequence ID" value="HIU54693.1"/>
    <property type="molecule type" value="Genomic_DNA"/>
</dbReference>
<proteinExistence type="predicted"/>
<reference evidence="2" key="1">
    <citation type="submission" date="2020-10" db="EMBL/GenBank/DDBJ databases">
        <authorList>
            <person name="Gilroy R."/>
        </authorList>
    </citation>
    <scope>NUCLEOTIDE SEQUENCE</scope>
    <source>
        <strain evidence="2">CHK158-818</strain>
    </source>
</reference>
<evidence type="ECO:0008006" key="4">
    <source>
        <dbReference type="Google" id="ProtNLM"/>
    </source>
</evidence>
<keyword evidence="1" id="KW-0732">Signal</keyword>